<dbReference type="AlphaFoldDB" id="A0A0F3GIC3"/>
<accession>A0A0F3GIC3</accession>
<evidence type="ECO:0000256" key="1">
    <source>
        <dbReference type="SAM" id="MobiDB-lite"/>
    </source>
</evidence>
<proteinExistence type="predicted"/>
<evidence type="ECO:0000313" key="2">
    <source>
        <dbReference type="EMBL" id="KJU81577.1"/>
    </source>
</evidence>
<comment type="caution">
    <text evidence="2">The sequence shown here is derived from an EMBL/GenBank/DDBJ whole genome shotgun (WGS) entry which is preliminary data.</text>
</comment>
<dbReference type="EMBL" id="LACI01002640">
    <property type="protein sequence ID" value="KJU81577.1"/>
    <property type="molecule type" value="Genomic_DNA"/>
</dbReference>
<organism evidence="2 3">
    <name type="scientific">Candidatus Magnetobacterium bavaricum</name>
    <dbReference type="NCBI Taxonomy" id="29290"/>
    <lineage>
        <taxon>Bacteria</taxon>
        <taxon>Pseudomonadati</taxon>
        <taxon>Nitrospirota</taxon>
        <taxon>Thermodesulfovibrionia</taxon>
        <taxon>Thermodesulfovibrionales</taxon>
        <taxon>Candidatus Magnetobacteriaceae</taxon>
        <taxon>Candidatus Magnetobacterium</taxon>
    </lineage>
</organism>
<evidence type="ECO:0000313" key="3">
    <source>
        <dbReference type="Proteomes" id="UP000033423"/>
    </source>
</evidence>
<gene>
    <name evidence="2" type="ORF">MBAV_006231</name>
</gene>
<name>A0A0F3GIC3_9BACT</name>
<keyword evidence="3" id="KW-1185">Reference proteome</keyword>
<sequence length="109" mass="12100">MSIYYYNIFLLVNSRAIGVHTRRICSVWRLRLYATFQNVPLLRPPTQGGASCIVAAGGWQGVSAPRLSPPWLKVAPAPGTKKPLNPILRRREPNSPSFFSHANQSVSNL</sequence>
<dbReference type="Proteomes" id="UP000033423">
    <property type="component" value="Unassembled WGS sequence"/>
</dbReference>
<feature type="compositionally biased region" description="Polar residues" evidence="1">
    <location>
        <begin position="94"/>
        <end position="109"/>
    </location>
</feature>
<feature type="region of interest" description="Disordered" evidence="1">
    <location>
        <begin position="75"/>
        <end position="109"/>
    </location>
</feature>
<protein>
    <submittedName>
        <fullName evidence="2">Uncharacterized protein</fullName>
    </submittedName>
</protein>
<reference evidence="2 3" key="1">
    <citation type="submission" date="2015-02" db="EMBL/GenBank/DDBJ databases">
        <title>Single-cell genomics of uncultivated deep-branching MTB reveals a conserved set of magnetosome genes.</title>
        <authorList>
            <person name="Kolinko S."/>
            <person name="Richter M."/>
            <person name="Glockner F.O."/>
            <person name="Brachmann A."/>
            <person name="Schuler D."/>
        </authorList>
    </citation>
    <scope>NUCLEOTIDE SEQUENCE [LARGE SCALE GENOMIC DNA]</scope>
    <source>
        <strain evidence="2">TM-1</strain>
    </source>
</reference>